<gene>
    <name evidence="1" type="ORF">NM208_g3336</name>
</gene>
<proteinExistence type="predicted"/>
<reference evidence="1" key="1">
    <citation type="submission" date="2022-08" db="EMBL/GenBank/DDBJ databases">
        <title>Genome Sequence of Fusarium decemcellulare.</title>
        <authorList>
            <person name="Buettner E."/>
        </authorList>
    </citation>
    <scope>NUCLEOTIDE SEQUENCE</scope>
    <source>
        <strain evidence="1">Babe19</strain>
    </source>
</reference>
<organism evidence="1 2">
    <name type="scientific">Fusarium decemcellulare</name>
    <dbReference type="NCBI Taxonomy" id="57161"/>
    <lineage>
        <taxon>Eukaryota</taxon>
        <taxon>Fungi</taxon>
        <taxon>Dikarya</taxon>
        <taxon>Ascomycota</taxon>
        <taxon>Pezizomycotina</taxon>
        <taxon>Sordariomycetes</taxon>
        <taxon>Hypocreomycetidae</taxon>
        <taxon>Hypocreales</taxon>
        <taxon>Nectriaceae</taxon>
        <taxon>Fusarium</taxon>
        <taxon>Fusarium decemcellulare species complex</taxon>
    </lineage>
</organism>
<evidence type="ECO:0000313" key="1">
    <source>
        <dbReference type="EMBL" id="KAJ3543901.1"/>
    </source>
</evidence>
<dbReference type="EMBL" id="JANRMS010000222">
    <property type="protein sequence ID" value="KAJ3543901.1"/>
    <property type="molecule type" value="Genomic_DNA"/>
</dbReference>
<sequence length="1067" mass="117972">MVLSKILTNTCGRALSPAHIAARTVRRQPGPIEVLTPHALGWRHASRLIRGRKSCHPAAQPKRCLSSKASPPNETVAVSSGGDIACSIAPAPPGGQGTVATIILSNPKRLNSLSRGAIKNLTSTLRSLAQEPDLGCVVIQGGPTATKSPSFSSGANIFEMAQLSSYDEAKQFILELHNTCKAMRDLPVVSIAKIDGLCLGGGLELAASCDFRYATHRSTFSMPETKYGIPSVIEARLLANIIGWQKTKEMCYFARLYSSEEVEKWGLVDQSCDTIEALEAMVTEAVTTITSFGPKTMREQKRLTKIWEESDFVTGVEAGVYSFARMFSDGGSEPHRYMKAFTDRSRCQEQKMGKNAEEIPMSRDASVEQPRKRGCITCKEYPCWTKTKSSQPRPASANGWNWLSCESVAAESFACDSPKDTPWLSHLGSSPMSSRDDASLGASPPSYEPHPSTGGAPPTYATFSPVTLSANTPSRSSRRSTILVHQKSPLLLATPPQITRALAYSHPFLLPLNTLAGLLTWSTGDPWQSFLLLCAFWGIALYGDMVVTWAGPILVGVALIAGMYGRRYSPLSSSGWTEPRSQTREAGPKGTNPTAGESSQQKGKANGNEKQSKHARGNSEVTNTKHQKTLDEIVETLKEFTGRCNVLMEPMLDMTDFLSTQRTPTSATTRPALTVIFMRLLIITPIWIALTVPPWRVITTRRVILVTGTVILTWHARVMRVSRALLWRSSTVRRLAAGITGLHFDTPEKTFRKELEVAATKGSDRVAQQQESELTKALGKTSSFQTNHLRRNGSAKTAGVKFTFIIYENQRRWLGLGWTNNLFAYERPAWTDEHNNAVPAKDDFELPEVEDGSRMEWRWVQGSRWRVDGVQDEQGPVDYDLQEGKNGWIFYDNKWQNGTRGQDGWSRWTRRRKWYRDAELVEVEQPKDVPTPDAAEPKDSPSIAKLRSQPYNSSNETMVPTRPESTAEQTHAEDLSNDDASSKAADDSLSVHSTSSRSFFRSPLMRRRVADRSVADKERTRRASRTSSLYNDDEASSLPAELALEIQKQGKPGGQWGIGDEARMSLE</sequence>
<name>A0ACC1SPE5_9HYPO</name>
<evidence type="ECO:0000313" key="2">
    <source>
        <dbReference type="Proteomes" id="UP001148629"/>
    </source>
</evidence>
<accession>A0ACC1SPE5</accession>
<protein>
    <submittedName>
        <fullName evidence="1">Uncharacterized protein</fullName>
    </submittedName>
</protein>
<comment type="caution">
    <text evidence="1">The sequence shown here is derived from an EMBL/GenBank/DDBJ whole genome shotgun (WGS) entry which is preliminary data.</text>
</comment>
<keyword evidence="2" id="KW-1185">Reference proteome</keyword>
<dbReference type="Proteomes" id="UP001148629">
    <property type="component" value="Unassembled WGS sequence"/>
</dbReference>